<dbReference type="PANTHER" id="PTHR32278">
    <property type="entry name" value="F-BOX DOMAIN-CONTAINING PROTEIN"/>
    <property type="match status" value="1"/>
</dbReference>
<dbReference type="SUPFAM" id="SSF81383">
    <property type="entry name" value="F-box domain"/>
    <property type="match status" value="2"/>
</dbReference>
<evidence type="ECO:0000256" key="1">
    <source>
        <dbReference type="SAM" id="MobiDB-lite"/>
    </source>
</evidence>
<reference evidence="3" key="1">
    <citation type="submission" date="2020-01" db="EMBL/GenBank/DDBJ databases">
        <title>The Celery Genome Sequence Reveals Sequential Paleo-tetraploidization, Resistance Gene Elimination, Karyotype Evolution, and Functional Innovation in Apiales.</title>
        <authorList>
            <person name="Song X."/>
        </authorList>
    </citation>
    <scope>NUCLEOTIDE SEQUENCE</scope>
    <source>
        <tissue evidence="3">Leaf</tissue>
    </source>
</reference>
<dbReference type="Pfam" id="PF14299">
    <property type="entry name" value="PP2"/>
    <property type="match status" value="2"/>
</dbReference>
<dbReference type="InterPro" id="IPR001810">
    <property type="entry name" value="F-box_dom"/>
</dbReference>
<dbReference type="InterPro" id="IPR036047">
    <property type="entry name" value="F-box-like_dom_sf"/>
</dbReference>
<feature type="compositionally biased region" description="Basic and acidic residues" evidence="1">
    <location>
        <begin position="272"/>
        <end position="285"/>
    </location>
</feature>
<accession>A0A6L5BEW3</accession>
<dbReference type="CDD" id="cd22162">
    <property type="entry name" value="F-box_AtSKIP3-like"/>
    <property type="match status" value="2"/>
</dbReference>
<evidence type="ECO:0000259" key="2">
    <source>
        <dbReference type="SMART" id="SM00256"/>
    </source>
</evidence>
<protein>
    <recommendedName>
        <fullName evidence="2">F-box domain-containing protein</fullName>
    </recommendedName>
</protein>
<evidence type="ECO:0000313" key="3">
    <source>
        <dbReference type="EMBL" id="KAF1002664.1"/>
    </source>
</evidence>
<dbReference type="Pfam" id="PF00646">
    <property type="entry name" value="F-box"/>
    <property type="match status" value="2"/>
</dbReference>
<dbReference type="PANTHER" id="PTHR32278:SF111">
    <property type="entry name" value="F-BOX PROTEIN PP2-B12-RELATED"/>
    <property type="match status" value="1"/>
</dbReference>
<sequence>MGDLFMKLPAGFREKFMQQVVSRTSPVDAIRLSSVSKLFQSVADSDLVWDSFILTEHEPALSSDWDSRKAVFILLTVTPISFNQVSYFLDKWTGKRRLEMYNDNLSVTFLDSDYWNPPKIRLRLGHVVWLEIKGTVSTSKLSSNTTYTAYLRFTFTSVFYYGFHVPFETSVGITGEESINKFVYLDPIIAKSECQYLKRIDEPIDYLFEVELGDYFHNDGETRDLEITVREVKSGKPKCGIEIYGMELRPKRESINLYYKSFHLSHSYSETSNKRRDTEMSKEGEEGGDDTNLFSKLPEGFAQAFMEEVVSRTSPVDACRLSVVSKSFRSAAESDAVWERLLPNDYQQYLCRADFLPDISFASKKDLYLFLTGNPLIDANTESFFCLDKWTGKKCFTITTLSITLNPEGLWNPTYRETRFVEVFESHCEDWIEIHGKIRTSMLSPDTSYAAYLVYKWEYGLGYYFPGENRAPFEASAGSSEDESVKRVVYLDRIIGETGSQFPVERKDGCLEVELGEYFNKGGENKDLEISVIDVTDGLNKMGFIMQGIEIRPKHG</sequence>
<gene>
    <name evidence="3" type="ORF">AG4045_012499</name>
</gene>
<dbReference type="Proteomes" id="UP000593563">
    <property type="component" value="Unassembled WGS sequence"/>
</dbReference>
<proteinExistence type="predicted"/>
<dbReference type="AlphaFoldDB" id="A0A6L5BEW3"/>
<feature type="domain" description="F-box" evidence="2">
    <location>
        <begin position="301"/>
        <end position="341"/>
    </location>
</feature>
<dbReference type="InterPro" id="IPR025886">
    <property type="entry name" value="PP2-like"/>
</dbReference>
<organism evidence="3 4">
    <name type="scientific">Apium graveolens</name>
    <name type="common">Celery</name>
    <dbReference type="NCBI Taxonomy" id="4045"/>
    <lineage>
        <taxon>Eukaryota</taxon>
        <taxon>Viridiplantae</taxon>
        <taxon>Streptophyta</taxon>
        <taxon>Embryophyta</taxon>
        <taxon>Tracheophyta</taxon>
        <taxon>Spermatophyta</taxon>
        <taxon>Magnoliopsida</taxon>
        <taxon>eudicotyledons</taxon>
        <taxon>Gunneridae</taxon>
        <taxon>Pentapetalae</taxon>
        <taxon>asterids</taxon>
        <taxon>campanulids</taxon>
        <taxon>Apiales</taxon>
        <taxon>Apiaceae</taxon>
        <taxon>Apioideae</taxon>
        <taxon>apioid superclade</taxon>
        <taxon>Apieae</taxon>
        <taxon>Apium</taxon>
    </lineage>
</organism>
<feature type="region of interest" description="Disordered" evidence="1">
    <location>
        <begin position="270"/>
        <end position="290"/>
    </location>
</feature>
<dbReference type="EMBL" id="WRXP01000653">
    <property type="protein sequence ID" value="KAF1002664.1"/>
    <property type="molecule type" value="Genomic_DNA"/>
</dbReference>
<evidence type="ECO:0000313" key="4">
    <source>
        <dbReference type="Proteomes" id="UP000593563"/>
    </source>
</evidence>
<comment type="caution">
    <text evidence="3">The sequence shown here is derived from an EMBL/GenBank/DDBJ whole genome shotgun (WGS) entry which is preliminary data.</text>
</comment>
<feature type="domain" description="F-box" evidence="2">
    <location>
        <begin position="12"/>
        <end position="52"/>
    </location>
</feature>
<name>A0A6L5BEW3_APIGR</name>
<dbReference type="SMART" id="SM00256">
    <property type="entry name" value="FBOX"/>
    <property type="match status" value="2"/>
</dbReference>
<keyword evidence="4" id="KW-1185">Reference proteome</keyword>